<evidence type="ECO:0000256" key="4">
    <source>
        <dbReference type="ARBA" id="ARBA00022516"/>
    </source>
</evidence>
<dbReference type="InterPro" id="IPR024204">
    <property type="entry name" value="Cyt_P450_CYP7A1-type"/>
</dbReference>
<dbReference type="InterPro" id="IPR001128">
    <property type="entry name" value="Cyt_P450"/>
</dbReference>
<dbReference type="STRING" id="28377.ENSACAP00000005460"/>
<evidence type="ECO:0000256" key="11">
    <source>
        <dbReference type="ARBA" id="ARBA00023098"/>
    </source>
</evidence>
<dbReference type="AlphaFoldDB" id="L7MZN1"/>
<comment type="subcellular location">
    <subcellularLocation>
        <location evidence="2">Endoplasmic reticulum membrane</location>
        <topology evidence="2">Single-pass membrane protein</topology>
    </subcellularLocation>
</comment>
<dbReference type="GO" id="GO:0008397">
    <property type="term" value="F:sterol 12-alpha-hydroxylase activity"/>
    <property type="evidence" value="ECO:0000318"/>
    <property type="project" value="GO_Central"/>
</dbReference>
<evidence type="ECO:0000256" key="9">
    <source>
        <dbReference type="ARBA" id="ARBA00022989"/>
    </source>
</evidence>
<evidence type="ECO:0000256" key="14">
    <source>
        <dbReference type="PIRSR" id="PIRSR000047-1"/>
    </source>
</evidence>
<evidence type="ECO:0000256" key="8">
    <source>
        <dbReference type="ARBA" id="ARBA00022824"/>
    </source>
</evidence>
<evidence type="ECO:0000256" key="15">
    <source>
        <dbReference type="PIRSR" id="PIRSR000047-2"/>
    </source>
</evidence>
<dbReference type="GO" id="GO:0006629">
    <property type="term" value="P:lipid metabolic process"/>
    <property type="evidence" value="ECO:0007669"/>
    <property type="project" value="UniProtKB-KW"/>
</dbReference>
<dbReference type="PRINTS" id="PR00385">
    <property type="entry name" value="P450"/>
</dbReference>
<reference evidence="17 18" key="1">
    <citation type="submission" date="2009-12" db="EMBL/GenBank/DDBJ databases">
        <title>The Genome Sequence of Anolis carolinensis (Green Anole Lizard).</title>
        <authorList>
            <consortium name="The Genome Sequencing Platform"/>
            <person name="Di Palma F."/>
            <person name="Alfoldi J."/>
            <person name="Heiman D."/>
            <person name="Young S."/>
            <person name="Grabherr M."/>
            <person name="Johnson J."/>
            <person name="Lander E.S."/>
            <person name="Lindblad-Toh K."/>
        </authorList>
    </citation>
    <scope>NUCLEOTIDE SEQUENCE [LARGE SCALE GENOMIC DNA]</scope>
    <source>
        <strain evidence="17 18">JBL SC #1</strain>
    </source>
</reference>
<evidence type="ECO:0000313" key="17">
    <source>
        <dbReference type="Ensembl" id="ENSACAP00000005460.3"/>
    </source>
</evidence>
<dbReference type="PANTHER" id="PTHR24306:SF0">
    <property type="entry name" value="7-ALPHA-HYDROXYCHOLEST-4-EN-3-ONE 12-ALPHA-HYDROXYLASE"/>
    <property type="match status" value="1"/>
</dbReference>
<comment type="similarity">
    <text evidence="3 13">Belongs to the cytochrome P450 family.</text>
</comment>
<evidence type="ECO:0000256" key="10">
    <source>
        <dbReference type="ARBA" id="ARBA00023004"/>
    </source>
</evidence>
<reference evidence="17" key="2">
    <citation type="submission" date="2025-08" db="UniProtKB">
        <authorList>
            <consortium name="Ensembl"/>
        </authorList>
    </citation>
    <scope>IDENTIFICATION</scope>
</reference>
<dbReference type="GeneTree" id="ENSGT00940000153709"/>
<evidence type="ECO:0000256" key="6">
    <source>
        <dbReference type="ARBA" id="ARBA00022692"/>
    </source>
</evidence>
<evidence type="ECO:0000256" key="12">
    <source>
        <dbReference type="ARBA" id="ARBA00023136"/>
    </source>
</evidence>
<evidence type="ECO:0000256" key="7">
    <source>
        <dbReference type="ARBA" id="ARBA00022723"/>
    </source>
</evidence>
<feature type="binding site" description="axial binding residue" evidence="14">
    <location>
        <position position="449"/>
    </location>
    <ligand>
        <name>heme</name>
        <dbReference type="ChEBI" id="CHEBI:30413"/>
    </ligand>
    <ligandPart>
        <name>Fe</name>
        <dbReference type="ChEBI" id="CHEBI:18248"/>
    </ligandPart>
</feature>
<dbReference type="GO" id="GO:0020037">
    <property type="term" value="F:heme binding"/>
    <property type="evidence" value="ECO:0007669"/>
    <property type="project" value="InterPro"/>
</dbReference>
<name>L7MZN1_ANOCA</name>
<keyword evidence="10 13" id="KW-0408">Iron</keyword>
<keyword evidence="12 13" id="KW-0472">Membrane</keyword>
<keyword evidence="11" id="KW-0443">Lipid metabolism</keyword>
<dbReference type="KEGG" id="acs:100562953"/>
<keyword evidence="8 13" id="KW-0256">Endoplasmic reticulum</keyword>
<proteinExistence type="inferred from homology"/>
<dbReference type="SUPFAM" id="SSF48264">
    <property type="entry name" value="Cytochrome P450"/>
    <property type="match status" value="1"/>
</dbReference>
<dbReference type="GO" id="GO:0005789">
    <property type="term" value="C:endoplasmic reticulum membrane"/>
    <property type="evidence" value="ECO:0007669"/>
    <property type="project" value="UniProtKB-SubCell"/>
</dbReference>
<evidence type="ECO:0000256" key="5">
    <source>
        <dbReference type="ARBA" id="ARBA00022617"/>
    </source>
</evidence>
<keyword evidence="5 13" id="KW-0349">Heme</keyword>
<protein>
    <recommendedName>
        <fullName evidence="19">Cytochrome P450 family 7 subfamily B member 1</fullName>
    </recommendedName>
</protein>
<sequence length="508" mass="58519">MNFWETVLCASLASLLAIILGGLYAIGAFRKRKPKEPPLDKGLIPWLGHGITFKKTPFAFLTEMRKKHGDIFTCLVGGKYLHFVLDPCTYGPLTRESENKLDFHAFATIISGNIFDFQASKALDKVAKMNSKYLKGKELGALDHRLMEMLQTMMLRCQQHKEGEKSWQEDTLFHFSFKTIFQAAFLTLFGTEPQSQENIKERELKQCGEIFEMFLEFDRFVPQMAFGMLDPSGKEKAERLRNIFWDLLDVEKVYEKENISTWIVKQDQNLAEIGESDGIRTRIMFLFLWVSQVNTGPAVFWILAFLLKHPEAMKAVRDEVDRILREVGQEVKPGSPSINVSLDMMKTPLLDSAIQESLRLRVSPFLFRGVMQDTEVRMANGRVYILRKGDALVLSPFIALHMDPEIYPDPHAFKYDRFVNPDGTRKEFSKNGKTLRHSILPFGAGHSMCPGRYFAVNEMKIFVILMLTYFDMELVNPEEEIPPVKESSYGFGTLKPSCDMRFKYRLRF</sequence>
<dbReference type="HOGENOM" id="CLU_018012_1_3_1"/>
<dbReference type="InParanoid" id="L7MZN1"/>
<dbReference type="InterPro" id="IPR036396">
    <property type="entry name" value="Cyt_P450_sf"/>
</dbReference>
<dbReference type="PANTHER" id="PTHR24306">
    <property type="match status" value="1"/>
</dbReference>
<accession>L7MZN1</accession>
<keyword evidence="9 16" id="KW-1133">Transmembrane helix</keyword>
<feature type="binding site" evidence="15">
    <location>
        <position position="294"/>
    </location>
    <ligand>
        <name>substrate</name>
    </ligand>
</feature>
<dbReference type="eggNOG" id="KOG0684">
    <property type="taxonomic scope" value="Eukaryota"/>
</dbReference>
<dbReference type="InterPro" id="IPR002403">
    <property type="entry name" value="Cyt_P450_E_grp-IV"/>
</dbReference>
<dbReference type="Pfam" id="PF00067">
    <property type="entry name" value="p450"/>
    <property type="match status" value="1"/>
</dbReference>
<dbReference type="GeneID" id="100562953"/>
<evidence type="ECO:0000256" key="3">
    <source>
        <dbReference type="ARBA" id="ARBA00010617"/>
    </source>
</evidence>
<dbReference type="FunFam" id="1.10.630.10:FF:000025">
    <property type="entry name" value="Prostaglandin I2 (prostacyclin) synthase"/>
    <property type="match status" value="1"/>
</dbReference>
<comment type="cofactor">
    <cofactor evidence="1 13 14">
        <name>heme</name>
        <dbReference type="ChEBI" id="CHEBI:30413"/>
    </cofactor>
</comment>
<evidence type="ECO:0000313" key="18">
    <source>
        <dbReference type="Proteomes" id="UP000001646"/>
    </source>
</evidence>
<keyword evidence="7 13" id="KW-0479">Metal-binding</keyword>
<dbReference type="OrthoDB" id="6692864at2759"/>
<keyword evidence="18" id="KW-1185">Reference proteome</keyword>
<evidence type="ECO:0000256" key="2">
    <source>
        <dbReference type="ARBA" id="ARBA00004389"/>
    </source>
</evidence>
<dbReference type="PIRSF" id="PIRSF000047">
    <property type="entry name" value="Cytochrome_CYPVIIA1"/>
    <property type="match status" value="1"/>
</dbReference>
<feature type="transmembrane region" description="Helical" evidence="16">
    <location>
        <begin position="283"/>
        <end position="307"/>
    </location>
</feature>
<dbReference type="PRINTS" id="PR00465">
    <property type="entry name" value="EP450IV"/>
</dbReference>
<gene>
    <name evidence="17" type="primary">LOC100562953</name>
</gene>
<dbReference type="Gene3D" id="1.10.630.10">
    <property type="entry name" value="Cytochrome P450"/>
    <property type="match status" value="1"/>
</dbReference>
<reference evidence="17" key="3">
    <citation type="submission" date="2025-09" db="UniProtKB">
        <authorList>
            <consortium name="Ensembl"/>
        </authorList>
    </citation>
    <scope>IDENTIFICATION</scope>
</reference>
<dbReference type="GO" id="GO:0005506">
    <property type="term" value="F:iron ion binding"/>
    <property type="evidence" value="ECO:0007669"/>
    <property type="project" value="InterPro"/>
</dbReference>
<keyword evidence="6 16" id="KW-0812">Transmembrane</keyword>
<dbReference type="Ensembl" id="ENSACAT00000005578.3">
    <property type="protein sequence ID" value="ENSACAP00000005460.3"/>
    <property type="gene ID" value="ENSACAG00000005591.3"/>
</dbReference>
<keyword evidence="4" id="KW-0444">Lipid biosynthesis</keyword>
<evidence type="ECO:0000256" key="13">
    <source>
        <dbReference type="PIRNR" id="PIRNR000047"/>
    </source>
</evidence>
<organism evidence="17 18">
    <name type="scientific">Anolis carolinensis</name>
    <name type="common">Green anole</name>
    <name type="synonym">American chameleon</name>
    <dbReference type="NCBI Taxonomy" id="28377"/>
    <lineage>
        <taxon>Eukaryota</taxon>
        <taxon>Metazoa</taxon>
        <taxon>Chordata</taxon>
        <taxon>Craniata</taxon>
        <taxon>Vertebrata</taxon>
        <taxon>Euteleostomi</taxon>
        <taxon>Lepidosauria</taxon>
        <taxon>Squamata</taxon>
        <taxon>Bifurcata</taxon>
        <taxon>Unidentata</taxon>
        <taxon>Episquamata</taxon>
        <taxon>Toxicofera</taxon>
        <taxon>Iguania</taxon>
        <taxon>Dactyloidae</taxon>
        <taxon>Anolis</taxon>
    </lineage>
</organism>
<dbReference type="Proteomes" id="UP000001646">
    <property type="component" value="Chromosome 6"/>
</dbReference>
<evidence type="ECO:0008006" key="19">
    <source>
        <dbReference type="Google" id="ProtNLM"/>
    </source>
</evidence>
<evidence type="ECO:0000256" key="16">
    <source>
        <dbReference type="SAM" id="Phobius"/>
    </source>
</evidence>
<evidence type="ECO:0000256" key="1">
    <source>
        <dbReference type="ARBA" id="ARBA00001971"/>
    </source>
</evidence>